<dbReference type="SUPFAM" id="SSF57701">
    <property type="entry name" value="Zn2/Cys6 DNA-binding domain"/>
    <property type="match status" value="1"/>
</dbReference>
<dbReference type="PROSITE" id="PS50048">
    <property type="entry name" value="ZN2_CY6_FUNGAL_2"/>
    <property type="match status" value="1"/>
</dbReference>
<evidence type="ECO:0000256" key="5">
    <source>
        <dbReference type="ARBA" id="ARBA00023242"/>
    </source>
</evidence>
<sequence length="691" mass="77871">MQKRRRRSTPRSRTPKACDRCRRQKLKCDPIRPCVLCTRAGHKCETTLQPRRGSERRPSTGTSVESPDTHGLPDREPEARQQYATGTSAIAFARQVYNEEEMGRTLTEASVIGDVGMAGTDDALWGLKETNLPPQEVMLALIDTYFYRMQWFILVLHEPSFRETAQRMISQPQWRRRDLGAVMTVLAVATISLQTVLPDHEWPGHGLLSAHSIDAQNLLKKLIAEIRSHLLDLLEDCCIEGVQVCLLLSCYYMFHNSPNLAWTTFGMAARAGYALNLQSKNPSLQPSIPDETRSRCWNHIIVSDTFCSIIYGRPASLDSTIVRQLELVDDLTIDPWLLNQFPIRDSSGVTSRAVFHVLKAEIYAVAGEILRRFRRLNLTCEAKEQDLGAIVQTTRESDALLSDWRARVPRLYDFEYWNLDGRWDRIDEELQTLPPGTKDQVETIYLQAATLQLTYDGMVIQAHRPLLEQKINKFTSRTVIDAVHQSLSLATAAALRVSRIPIYRFKNHFAVAFASMQQFTAGVILCIPPTVQPLTTTANEAKNGVVRIIRASRSLNCHDRIARQTEQLLTELLRVTIQRELTHALAENPEANPDTESPCPTAAIRHGSSLTEDSRTTHSVITPGTGQTPDPLQRPWASDLNPLAAVMGPYDFLPAQAFQQLDDTFGAFGESMFNLVPDDQNSAWNWGRTFP</sequence>
<evidence type="ECO:0000256" key="6">
    <source>
        <dbReference type="SAM" id="MobiDB-lite"/>
    </source>
</evidence>
<keyword evidence="9" id="KW-1185">Reference proteome</keyword>
<evidence type="ECO:0000259" key="7">
    <source>
        <dbReference type="PROSITE" id="PS50048"/>
    </source>
</evidence>
<dbReference type="PANTHER" id="PTHR46910:SF17">
    <property type="entry name" value="SCFA-RELATED"/>
    <property type="match status" value="1"/>
</dbReference>
<dbReference type="GO" id="GO:0003677">
    <property type="term" value="F:DNA binding"/>
    <property type="evidence" value="ECO:0007669"/>
    <property type="project" value="UniProtKB-KW"/>
</dbReference>
<evidence type="ECO:0000313" key="9">
    <source>
        <dbReference type="Proteomes" id="UP000248423"/>
    </source>
</evidence>
<dbReference type="STRING" id="1448318.A0A319EC14"/>
<keyword evidence="5" id="KW-0539">Nucleus</keyword>
<feature type="domain" description="Zn(2)-C6 fungal-type" evidence="7">
    <location>
        <begin position="17"/>
        <end position="46"/>
    </location>
</feature>
<feature type="compositionally biased region" description="Basic and acidic residues" evidence="6">
    <location>
        <begin position="67"/>
        <end position="76"/>
    </location>
</feature>
<dbReference type="EMBL" id="KZ826339">
    <property type="protein sequence ID" value="PYI07757.1"/>
    <property type="molecule type" value="Genomic_DNA"/>
</dbReference>
<evidence type="ECO:0000313" key="8">
    <source>
        <dbReference type="EMBL" id="PYI07757.1"/>
    </source>
</evidence>
<dbReference type="GO" id="GO:0000981">
    <property type="term" value="F:DNA-binding transcription factor activity, RNA polymerase II-specific"/>
    <property type="evidence" value="ECO:0007669"/>
    <property type="project" value="InterPro"/>
</dbReference>
<evidence type="ECO:0000256" key="2">
    <source>
        <dbReference type="ARBA" id="ARBA00023015"/>
    </source>
</evidence>
<accession>A0A319EC14</accession>
<gene>
    <name evidence="8" type="ORF">BO78DRAFT_84035</name>
</gene>
<dbReference type="OrthoDB" id="3266505at2759"/>
<dbReference type="Pfam" id="PF04082">
    <property type="entry name" value="Fungal_trans"/>
    <property type="match status" value="1"/>
</dbReference>
<keyword evidence="1" id="KW-0479">Metal-binding</keyword>
<dbReference type="InterPro" id="IPR036864">
    <property type="entry name" value="Zn2-C6_fun-type_DNA-bd_sf"/>
</dbReference>
<organism evidence="8 9">
    <name type="scientific">Aspergillus sclerotiicarbonarius (strain CBS 121057 / IBT 28362)</name>
    <dbReference type="NCBI Taxonomy" id="1448318"/>
    <lineage>
        <taxon>Eukaryota</taxon>
        <taxon>Fungi</taxon>
        <taxon>Dikarya</taxon>
        <taxon>Ascomycota</taxon>
        <taxon>Pezizomycotina</taxon>
        <taxon>Eurotiomycetes</taxon>
        <taxon>Eurotiomycetidae</taxon>
        <taxon>Eurotiales</taxon>
        <taxon>Aspergillaceae</taxon>
        <taxon>Aspergillus</taxon>
        <taxon>Aspergillus subgen. Circumdati</taxon>
    </lineage>
</organism>
<feature type="region of interest" description="Disordered" evidence="6">
    <location>
        <begin position="48"/>
        <end position="76"/>
    </location>
</feature>
<dbReference type="GO" id="GO:0009893">
    <property type="term" value="P:positive regulation of metabolic process"/>
    <property type="evidence" value="ECO:0007669"/>
    <property type="project" value="UniProtKB-ARBA"/>
</dbReference>
<keyword evidence="3" id="KW-0238">DNA-binding</keyword>
<dbReference type="SMART" id="SM00066">
    <property type="entry name" value="GAL4"/>
    <property type="match status" value="1"/>
</dbReference>
<proteinExistence type="predicted"/>
<dbReference type="PROSITE" id="PS00463">
    <property type="entry name" value="ZN2_CY6_FUNGAL_1"/>
    <property type="match status" value="1"/>
</dbReference>
<protein>
    <recommendedName>
        <fullName evidence="7">Zn(2)-C6 fungal-type domain-containing protein</fullName>
    </recommendedName>
</protein>
<dbReference type="VEuPathDB" id="FungiDB:BO78DRAFT_84035"/>
<dbReference type="Proteomes" id="UP000248423">
    <property type="component" value="Unassembled WGS sequence"/>
</dbReference>
<keyword evidence="2" id="KW-0805">Transcription regulation</keyword>
<evidence type="ECO:0000256" key="3">
    <source>
        <dbReference type="ARBA" id="ARBA00023125"/>
    </source>
</evidence>
<dbReference type="PANTHER" id="PTHR46910">
    <property type="entry name" value="TRANSCRIPTION FACTOR PDR1"/>
    <property type="match status" value="1"/>
</dbReference>
<feature type="region of interest" description="Disordered" evidence="6">
    <location>
        <begin position="608"/>
        <end position="634"/>
    </location>
</feature>
<dbReference type="InterPro" id="IPR001138">
    <property type="entry name" value="Zn2Cys6_DnaBD"/>
</dbReference>
<dbReference type="InterPro" id="IPR007219">
    <property type="entry name" value="XnlR_reg_dom"/>
</dbReference>
<dbReference type="GO" id="GO:0006351">
    <property type="term" value="P:DNA-templated transcription"/>
    <property type="evidence" value="ECO:0007669"/>
    <property type="project" value="InterPro"/>
</dbReference>
<dbReference type="AlphaFoldDB" id="A0A319EC14"/>
<feature type="compositionally biased region" description="Polar residues" evidence="6">
    <location>
        <begin position="617"/>
        <end position="630"/>
    </location>
</feature>
<dbReference type="Pfam" id="PF00172">
    <property type="entry name" value="Zn_clus"/>
    <property type="match status" value="1"/>
</dbReference>
<dbReference type="CDD" id="cd00067">
    <property type="entry name" value="GAL4"/>
    <property type="match status" value="1"/>
</dbReference>
<dbReference type="Gene3D" id="4.10.240.10">
    <property type="entry name" value="Zn(2)-C6 fungal-type DNA-binding domain"/>
    <property type="match status" value="1"/>
</dbReference>
<reference evidence="8 9" key="1">
    <citation type="submission" date="2018-02" db="EMBL/GenBank/DDBJ databases">
        <title>The genomes of Aspergillus section Nigri reveals drivers in fungal speciation.</title>
        <authorList>
            <consortium name="DOE Joint Genome Institute"/>
            <person name="Vesth T.C."/>
            <person name="Nybo J."/>
            <person name="Theobald S."/>
            <person name="Brandl J."/>
            <person name="Frisvad J.C."/>
            <person name="Nielsen K.F."/>
            <person name="Lyhne E.K."/>
            <person name="Kogle M.E."/>
            <person name="Kuo A."/>
            <person name="Riley R."/>
            <person name="Clum A."/>
            <person name="Nolan M."/>
            <person name="Lipzen A."/>
            <person name="Salamov A."/>
            <person name="Henrissat B."/>
            <person name="Wiebenga A."/>
            <person name="De vries R.P."/>
            <person name="Grigoriev I.V."/>
            <person name="Mortensen U.H."/>
            <person name="Andersen M.R."/>
            <person name="Baker S.E."/>
        </authorList>
    </citation>
    <scope>NUCLEOTIDE SEQUENCE [LARGE SCALE GENOMIC DNA]</scope>
    <source>
        <strain evidence="8 9">CBS 121057</strain>
    </source>
</reference>
<keyword evidence="4" id="KW-0804">Transcription</keyword>
<dbReference type="SMART" id="SM00906">
    <property type="entry name" value="Fungal_trans"/>
    <property type="match status" value="1"/>
</dbReference>
<dbReference type="GO" id="GO:0008270">
    <property type="term" value="F:zinc ion binding"/>
    <property type="evidence" value="ECO:0007669"/>
    <property type="project" value="InterPro"/>
</dbReference>
<evidence type="ECO:0000256" key="1">
    <source>
        <dbReference type="ARBA" id="ARBA00022723"/>
    </source>
</evidence>
<name>A0A319EC14_ASPSB</name>
<evidence type="ECO:0000256" key="4">
    <source>
        <dbReference type="ARBA" id="ARBA00023163"/>
    </source>
</evidence>
<dbReference type="InterPro" id="IPR050987">
    <property type="entry name" value="AtrR-like"/>
</dbReference>
<dbReference type="CDD" id="cd12148">
    <property type="entry name" value="fungal_TF_MHR"/>
    <property type="match status" value="1"/>
</dbReference>